<protein>
    <recommendedName>
        <fullName evidence="3">DUF2948 family protein</fullName>
    </recommendedName>
</protein>
<dbReference type="Proteomes" id="UP000006765">
    <property type="component" value="Unassembled WGS sequence"/>
</dbReference>
<dbReference type="eggNOG" id="ENOG5032SGB">
    <property type="taxonomic scope" value="Bacteria"/>
</dbReference>
<reference evidence="1 2" key="1">
    <citation type="journal article" date="2012" name="J. Bacteriol.">
        <title>Draft Genome Sequence of Oceaniovalibus guishaninsula JLT2003T.</title>
        <authorList>
            <person name="Tang K."/>
            <person name="Liu K."/>
            <person name="Jiao N."/>
        </authorList>
    </citation>
    <scope>NUCLEOTIDE SEQUENCE [LARGE SCALE GENOMIC DNA]</scope>
    <source>
        <strain evidence="1 2">JLT2003</strain>
    </source>
</reference>
<gene>
    <name evidence="1" type="ORF">OCGS_1009</name>
</gene>
<sequence length="158" mass="17293">MSAPQEDARFRDARSGPLRLRAMDADDLRILSALAQDAVFPVSEMSWLRGQRRFGLLLNRVRWEDRAALGEVERVQSVLAFEDVGAVRSQGIDRADPNAVLSLLSVTMDEGEDGAGRILLTLAGGGAIALEVEALEATLRDVTRPYRAPSGKLPQHRD</sequence>
<dbReference type="STRING" id="1231392.OCGS_1009"/>
<proteinExistence type="predicted"/>
<comment type="caution">
    <text evidence="1">The sequence shown here is derived from an EMBL/GenBank/DDBJ whole genome shotgun (WGS) entry which is preliminary data.</text>
</comment>
<dbReference type="AlphaFoldDB" id="K2HQ63"/>
<organism evidence="1 2">
    <name type="scientific">Oceaniovalibus guishaninsula JLT2003</name>
    <dbReference type="NCBI Taxonomy" id="1231392"/>
    <lineage>
        <taxon>Bacteria</taxon>
        <taxon>Pseudomonadati</taxon>
        <taxon>Pseudomonadota</taxon>
        <taxon>Alphaproteobacteria</taxon>
        <taxon>Rhodobacterales</taxon>
        <taxon>Roseobacteraceae</taxon>
        <taxon>Oceaniovalibus</taxon>
    </lineage>
</organism>
<dbReference type="EMBL" id="AMGO01000012">
    <property type="protein sequence ID" value="EKE44974.1"/>
    <property type="molecule type" value="Genomic_DNA"/>
</dbReference>
<keyword evidence="2" id="KW-1185">Reference proteome</keyword>
<name>K2HQ63_9RHOB</name>
<dbReference type="PATRIC" id="fig|1231392.3.peg.1014"/>
<dbReference type="InterPro" id="IPR021335">
    <property type="entry name" value="DUF2948"/>
</dbReference>
<dbReference type="RefSeq" id="WP_007426162.1">
    <property type="nucleotide sequence ID" value="NZ_AMGO01000012.1"/>
</dbReference>
<dbReference type="Pfam" id="PF11164">
    <property type="entry name" value="DUF2948"/>
    <property type="match status" value="1"/>
</dbReference>
<dbReference type="OrthoDB" id="9806367at2"/>
<evidence type="ECO:0008006" key="3">
    <source>
        <dbReference type="Google" id="ProtNLM"/>
    </source>
</evidence>
<evidence type="ECO:0000313" key="2">
    <source>
        <dbReference type="Proteomes" id="UP000006765"/>
    </source>
</evidence>
<evidence type="ECO:0000313" key="1">
    <source>
        <dbReference type="EMBL" id="EKE44974.1"/>
    </source>
</evidence>
<accession>K2HQ63</accession>